<reference evidence="1" key="1">
    <citation type="thesis" date="2021" institute="BYU ScholarsArchive" country="Provo, UT, USA">
        <title>Applications of and Algorithms for Genome Assembly and Genomic Analyses with an Emphasis on Marine Teleosts.</title>
        <authorList>
            <person name="Pickett B.D."/>
        </authorList>
    </citation>
    <scope>NUCLEOTIDE SEQUENCE</scope>
    <source>
        <strain evidence="1">HI-2016</strain>
    </source>
</reference>
<accession>A0A8T2NTB4</accession>
<gene>
    <name evidence="1" type="ORF">JZ751_013765</name>
</gene>
<dbReference type="Proteomes" id="UP000824540">
    <property type="component" value="Unassembled WGS sequence"/>
</dbReference>
<evidence type="ECO:0000313" key="1">
    <source>
        <dbReference type="EMBL" id="KAG9343595.1"/>
    </source>
</evidence>
<organism evidence="1 2">
    <name type="scientific">Albula glossodonta</name>
    <name type="common">roundjaw bonefish</name>
    <dbReference type="NCBI Taxonomy" id="121402"/>
    <lineage>
        <taxon>Eukaryota</taxon>
        <taxon>Metazoa</taxon>
        <taxon>Chordata</taxon>
        <taxon>Craniata</taxon>
        <taxon>Vertebrata</taxon>
        <taxon>Euteleostomi</taxon>
        <taxon>Actinopterygii</taxon>
        <taxon>Neopterygii</taxon>
        <taxon>Teleostei</taxon>
        <taxon>Albuliformes</taxon>
        <taxon>Albulidae</taxon>
        <taxon>Albula</taxon>
    </lineage>
</organism>
<proteinExistence type="predicted"/>
<evidence type="ECO:0000313" key="2">
    <source>
        <dbReference type="Proteomes" id="UP000824540"/>
    </source>
</evidence>
<protein>
    <submittedName>
        <fullName evidence="1">Uncharacterized protein</fullName>
    </submittedName>
</protein>
<comment type="caution">
    <text evidence="1">The sequence shown here is derived from an EMBL/GenBank/DDBJ whole genome shotgun (WGS) entry which is preliminary data.</text>
</comment>
<dbReference type="AlphaFoldDB" id="A0A8T2NTB4"/>
<name>A0A8T2NTB4_9TELE</name>
<keyword evidence="2" id="KW-1185">Reference proteome</keyword>
<sequence length="112" mass="12289">MTNNVAMQCKPAVGGSQDLGDANRKGGGIAGDLAGRRDTVIRILTVWDGWNGMGCLQLAHYIEKRLRCTVGMRMSTEPLGGHKIKPRNDPVLSAEDLGCNRRQTRRTLCFSF</sequence>
<dbReference type="EMBL" id="JAFBMS010000023">
    <property type="protein sequence ID" value="KAG9343595.1"/>
    <property type="molecule type" value="Genomic_DNA"/>
</dbReference>